<dbReference type="Pfam" id="PF08818">
    <property type="entry name" value="DUF1801"/>
    <property type="match status" value="1"/>
</dbReference>
<keyword evidence="3" id="KW-1185">Reference proteome</keyword>
<feature type="domain" description="YdhG-like" evidence="1">
    <location>
        <begin position="27"/>
        <end position="127"/>
    </location>
</feature>
<name>A0A9X4BLN3_9GAMM</name>
<dbReference type="RefSeq" id="WP_263540727.1">
    <property type="nucleotide sequence ID" value="NZ_JAOVZO020000020.1"/>
</dbReference>
<comment type="caution">
    <text evidence="2">The sequence shown here is derived from an EMBL/GenBank/DDBJ whole genome shotgun (WGS) entry which is preliminary data.</text>
</comment>
<sequence length="138" mass="15139">MAETKTKPTAVSVDDYLASRASAEQLADCKALMAICKRVTKQSPKMWGPSIVGYGSYSYRYDSGHSGEMCIIGFAVRGRELVVYIVSDTPEQAALLARLGKHKMGKACLYFKRLADIDVKVLEALIAGSVAEVKRRYP</sequence>
<organism evidence="2 3">
    <name type="scientific">Tahibacter soli</name>
    <dbReference type="NCBI Taxonomy" id="2983605"/>
    <lineage>
        <taxon>Bacteria</taxon>
        <taxon>Pseudomonadati</taxon>
        <taxon>Pseudomonadota</taxon>
        <taxon>Gammaproteobacteria</taxon>
        <taxon>Lysobacterales</taxon>
        <taxon>Rhodanobacteraceae</taxon>
        <taxon>Tahibacter</taxon>
    </lineage>
</organism>
<evidence type="ECO:0000313" key="3">
    <source>
        <dbReference type="Proteomes" id="UP001139971"/>
    </source>
</evidence>
<reference evidence="2" key="1">
    <citation type="submission" date="2023-02" db="EMBL/GenBank/DDBJ databases">
        <title>Tahibacter soli sp. nov. isolated from soil.</title>
        <authorList>
            <person name="Baek J.H."/>
            <person name="Lee J.K."/>
            <person name="Choi D.G."/>
            <person name="Jeon C.O."/>
        </authorList>
    </citation>
    <scope>NUCLEOTIDE SEQUENCE</scope>
    <source>
        <strain evidence="2">BL</strain>
    </source>
</reference>
<dbReference type="Proteomes" id="UP001139971">
    <property type="component" value="Unassembled WGS sequence"/>
</dbReference>
<dbReference type="InterPro" id="IPR014922">
    <property type="entry name" value="YdhG-like"/>
</dbReference>
<dbReference type="EMBL" id="JAOVZO020000020">
    <property type="protein sequence ID" value="MDC8015537.1"/>
    <property type="molecule type" value="Genomic_DNA"/>
</dbReference>
<accession>A0A9X4BLN3</accession>
<proteinExistence type="predicted"/>
<evidence type="ECO:0000313" key="2">
    <source>
        <dbReference type="EMBL" id="MDC8015537.1"/>
    </source>
</evidence>
<evidence type="ECO:0000259" key="1">
    <source>
        <dbReference type="Pfam" id="PF08818"/>
    </source>
</evidence>
<dbReference type="AlphaFoldDB" id="A0A9X4BLN3"/>
<gene>
    <name evidence="2" type="ORF">OD750_023675</name>
</gene>
<protein>
    <submittedName>
        <fullName evidence="2">DUF1801 domain-containing protein</fullName>
    </submittedName>
</protein>